<name>A0A644VT51_9ZZZZ</name>
<sequence length="388" mass="42171">MNSRNGEFGDCFGETLHALFDDFRGREGVAQSGIVDPRAGSGAEGITGNEGHLLVDGLFKKVVGVYRGELQPVEEASFGLDPRDSKGCEVFFEALLHSVPLHPVVANDHGKVTVEVAVDAVLRHQCLGDWAGAEVRSLFEHGEVPDDLLRAGYPAYAGSGGEDFREGPGIDHPALVMEGEYGRQVLAFVPDVSVRVVLENGDIVLFGYLHQLFAPLHRHGGAAGIVEVHDGVDELDLFSFGPGFLDYAGDKVNLHTVPVSGDAEKAAAVVEEHRESRKVGGVFSNDIIPLVDHGPCEEIKGLLRSGSDEHFVRSDLAPHSLCRPRCEEFLERRVSLGSSVLEKILPLVFEDMNSFIELVDRENLGGRHAPREGDHAGLLDHCQHFPDW</sequence>
<gene>
    <name evidence="1" type="ORF">SDC9_40738</name>
</gene>
<evidence type="ECO:0000313" key="1">
    <source>
        <dbReference type="EMBL" id="MPL94584.1"/>
    </source>
</evidence>
<reference evidence="1" key="1">
    <citation type="submission" date="2019-08" db="EMBL/GenBank/DDBJ databases">
        <authorList>
            <person name="Kucharzyk K."/>
            <person name="Murdoch R.W."/>
            <person name="Higgins S."/>
            <person name="Loffler F."/>
        </authorList>
    </citation>
    <scope>NUCLEOTIDE SEQUENCE</scope>
</reference>
<organism evidence="1">
    <name type="scientific">bioreactor metagenome</name>
    <dbReference type="NCBI Taxonomy" id="1076179"/>
    <lineage>
        <taxon>unclassified sequences</taxon>
        <taxon>metagenomes</taxon>
        <taxon>ecological metagenomes</taxon>
    </lineage>
</organism>
<dbReference type="AlphaFoldDB" id="A0A644VT51"/>
<accession>A0A644VT51</accession>
<protein>
    <submittedName>
        <fullName evidence="1">Uncharacterized protein</fullName>
    </submittedName>
</protein>
<dbReference type="EMBL" id="VSSQ01000433">
    <property type="protein sequence ID" value="MPL94584.1"/>
    <property type="molecule type" value="Genomic_DNA"/>
</dbReference>
<comment type="caution">
    <text evidence="1">The sequence shown here is derived from an EMBL/GenBank/DDBJ whole genome shotgun (WGS) entry which is preliminary data.</text>
</comment>
<proteinExistence type="predicted"/>